<dbReference type="RefSeq" id="WP_118581301.1">
    <property type="nucleotide sequence ID" value="NZ_CABJFX010000012.1"/>
</dbReference>
<proteinExistence type="predicted"/>
<evidence type="ECO:0000256" key="1">
    <source>
        <dbReference type="SAM" id="Phobius"/>
    </source>
</evidence>
<evidence type="ECO:0000313" key="3">
    <source>
        <dbReference type="Proteomes" id="UP000283492"/>
    </source>
</evidence>
<name>A0A3R6AE81_9FIRM</name>
<sequence>MKKIIPIIFFLVFAVIGVGVLIGSFSILNMETSAMDGAEEITAYITDIQTHRDSDGDVDHDVFVTYEYDGVTYENQKITSYSSDMYIGEELTLYFNPLRPAWLTVKGHEYYGFRMMLFMGIVFFLVGISYPFYQLIMKLRKKRILKKGYILHATIEDIVLNTSMRVNGQSPYVIYCSYYDALQNLTYRFKSDNLWTDPGYVYRPGDPIEVAADPKNYKHYHVMAEERINQRVVDYT</sequence>
<feature type="transmembrane region" description="Helical" evidence="1">
    <location>
        <begin position="111"/>
        <end position="133"/>
    </location>
</feature>
<feature type="transmembrane region" description="Helical" evidence="1">
    <location>
        <begin position="7"/>
        <end position="28"/>
    </location>
</feature>
<accession>A0A3R6AE81</accession>
<keyword evidence="1" id="KW-0472">Membrane</keyword>
<keyword evidence="1" id="KW-1133">Transmembrane helix</keyword>
<comment type="caution">
    <text evidence="2">The sequence shown here is derived from an EMBL/GenBank/DDBJ whole genome shotgun (WGS) entry which is preliminary data.</text>
</comment>
<evidence type="ECO:0000313" key="2">
    <source>
        <dbReference type="EMBL" id="RHA88992.1"/>
    </source>
</evidence>
<reference evidence="2 3" key="1">
    <citation type="submission" date="2018-08" db="EMBL/GenBank/DDBJ databases">
        <title>A genome reference for cultivated species of the human gut microbiota.</title>
        <authorList>
            <person name="Zou Y."/>
            <person name="Xue W."/>
            <person name="Luo G."/>
        </authorList>
    </citation>
    <scope>NUCLEOTIDE SEQUENCE [LARGE SCALE GENOMIC DNA]</scope>
    <source>
        <strain evidence="2 3">AM42-1AC</strain>
    </source>
</reference>
<keyword evidence="1" id="KW-0812">Transmembrane</keyword>
<dbReference type="AlphaFoldDB" id="A0A3R6AE81"/>
<dbReference type="Proteomes" id="UP000283492">
    <property type="component" value="Unassembled WGS sequence"/>
</dbReference>
<gene>
    <name evidence="2" type="ORF">DW914_08210</name>
</gene>
<dbReference type="EMBL" id="QSFX01000012">
    <property type="protein sequence ID" value="RHA88992.1"/>
    <property type="molecule type" value="Genomic_DNA"/>
</dbReference>
<organism evidence="2 3">
    <name type="scientific">Roseburia inulinivorans</name>
    <dbReference type="NCBI Taxonomy" id="360807"/>
    <lineage>
        <taxon>Bacteria</taxon>
        <taxon>Bacillati</taxon>
        <taxon>Bacillota</taxon>
        <taxon>Clostridia</taxon>
        <taxon>Lachnospirales</taxon>
        <taxon>Lachnospiraceae</taxon>
        <taxon>Roseburia</taxon>
    </lineage>
</organism>
<protein>
    <submittedName>
        <fullName evidence="2">DUF3592 domain-containing protein</fullName>
    </submittedName>
</protein>